<accession>A0A2Z2KHH8</accession>
<reference evidence="1 2" key="1">
    <citation type="submission" date="2017-06" db="EMBL/GenBank/DDBJ databases">
        <title>Complete genome sequence of Paenibacillus donghaensis KCTC 13049T isolated from East Sea sediment, South Korea.</title>
        <authorList>
            <person name="Jung B.K."/>
            <person name="Hong S.-J."/>
            <person name="Shin J.-H."/>
        </authorList>
    </citation>
    <scope>NUCLEOTIDE SEQUENCE [LARGE SCALE GENOMIC DNA]</scope>
    <source>
        <strain evidence="1 2">KCTC 13049</strain>
    </source>
</reference>
<dbReference type="OrthoDB" id="9808242at2"/>
<gene>
    <name evidence="1" type="ORF">B9T62_19090</name>
</gene>
<keyword evidence="2" id="KW-1185">Reference proteome</keyword>
<dbReference type="AlphaFoldDB" id="A0A2Z2KHH8"/>
<sequence length="94" mass="10747">MNINEISEYSEFFNTWTPLEGYKYIGVKDGVCWGLPTIIGTRIMPRNIVCYGTVAEIVSDFDLTEEEVREALAYVAANEVPRRKSDLIRRGVQQ</sequence>
<evidence type="ECO:0000313" key="2">
    <source>
        <dbReference type="Proteomes" id="UP000249890"/>
    </source>
</evidence>
<dbReference type="Gene3D" id="1.10.10.10">
    <property type="entry name" value="Winged helix-like DNA-binding domain superfamily/Winged helix DNA-binding domain"/>
    <property type="match status" value="1"/>
</dbReference>
<evidence type="ECO:0000313" key="1">
    <source>
        <dbReference type="EMBL" id="ASA22713.1"/>
    </source>
</evidence>
<organism evidence="1 2">
    <name type="scientific">Paenibacillus donghaensis</name>
    <dbReference type="NCBI Taxonomy" id="414771"/>
    <lineage>
        <taxon>Bacteria</taxon>
        <taxon>Bacillati</taxon>
        <taxon>Bacillota</taxon>
        <taxon>Bacilli</taxon>
        <taxon>Bacillales</taxon>
        <taxon>Paenibacillaceae</taxon>
        <taxon>Paenibacillus</taxon>
    </lineage>
</organism>
<dbReference type="RefSeq" id="WP_087916711.1">
    <property type="nucleotide sequence ID" value="NZ_CP021780.1"/>
</dbReference>
<dbReference type="EMBL" id="CP021780">
    <property type="protein sequence ID" value="ASA22713.1"/>
    <property type="molecule type" value="Genomic_DNA"/>
</dbReference>
<dbReference type="InterPro" id="IPR009057">
    <property type="entry name" value="Homeodomain-like_sf"/>
</dbReference>
<protein>
    <recommendedName>
        <fullName evidence="3">DUF433 domain-containing protein</fullName>
    </recommendedName>
</protein>
<dbReference type="Pfam" id="PF04255">
    <property type="entry name" value="DUF433"/>
    <property type="match status" value="1"/>
</dbReference>
<dbReference type="KEGG" id="pdh:B9T62_19090"/>
<dbReference type="SUPFAM" id="SSF46689">
    <property type="entry name" value="Homeodomain-like"/>
    <property type="match status" value="1"/>
</dbReference>
<proteinExistence type="predicted"/>
<dbReference type="InterPro" id="IPR007367">
    <property type="entry name" value="DUF433"/>
</dbReference>
<dbReference type="Proteomes" id="UP000249890">
    <property type="component" value="Chromosome"/>
</dbReference>
<evidence type="ECO:0008006" key="3">
    <source>
        <dbReference type="Google" id="ProtNLM"/>
    </source>
</evidence>
<dbReference type="InterPro" id="IPR036388">
    <property type="entry name" value="WH-like_DNA-bd_sf"/>
</dbReference>
<name>A0A2Z2KHH8_9BACL</name>